<dbReference type="Gene3D" id="1.20.58.340">
    <property type="entry name" value="Magnesium transport protein CorA, transmembrane region"/>
    <property type="match status" value="2"/>
</dbReference>
<dbReference type="InterPro" id="IPR002523">
    <property type="entry name" value="MgTranspt_CorA/ZnTranspt_ZntB"/>
</dbReference>
<dbReference type="eggNOG" id="ENOG502QPTQ">
    <property type="taxonomic scope" value="Eukaryota"/>
</dbReference>
<dbReference type="Proteomes" id="UP000006671">
    <property type="component" value="Unassembled WGS sequence"/>
</dbReference>
<dbReference type="CDD" id="cd12829">
    <property type="entry name" value="Alr1p-like"/>
    <property type="match status" value="1"/>
</dbReference>
<dbReference type="GO" id="GO:0015095">
    <property type="term" value="F:magnesium ion transmembrane transporter activity"/>
    <property type="evidence" value="ECO:0007669"/>
    <property type="project" value="InterPro"/>
</dbReference>
<dbReference type="RefSeq" id="XP_002671429.1">
    <property type="nucleotide sequence ID" value="XM_002671383.1"/>
</dbReference>
<gene>
    <name evidence="7" type="ORF">NAEGRDRAFT_52884</name>
</gene>
<dbReference type="SUPFAM" id="SSF143865">
    <property type="entry name" value="CorA soluble domain-like"/>
    <property type="match status" value="1"/>
</dbReference>
<feature type="transmembrane region" description="Helical" evidence="6">
    <location>
        <begin position="499"/>
        <end position="520"/>
    </location>
</feature>
<sequence>MIGSSSVLLRRLARRKRVGGAKYYTNTTDEEEMIDHGNDISTVGTHHPMVRYLESDEEGEAMPLISTTTTNGGEKALSPIGVGSTIDDALEYLFHKTPNNIPKKKSGATLSRKESDVISQVSGTRFMYFSLANEERRLFSSAFDVIQFLKSESGHFDSVENDEAKPFWLDCQLSPNEDVDKLRSYFKFEPTTAENCYCDHFEVSEKWEYFDNYFFCATSVRVKEVKQQSNNEKSAPSIKKYFWQQEPEIIRKPKPNLFPHIYLSILLFENCIITFHEKPFIGFDIALAHLERKYARMTGRVKYVRSQDNLSAISSASSLEYSLAASPSFVFHNLMDSIVEKLIPTVDGITKSCDMIDEFALSFSSSYQGNSVVEDIADLKRKIVVLRKLIVPKQRMFVYLVSHYLTASYFAEDVRIYMRDVLDHLTYSCDKLEMAVDALSESHTNYLTKLQIEMAQASSITDKFMNRLSSMAMIYAPLTLIGTVWGMNCQVPGQNEDSLYWFFGICGFMVLLVVVIVILLRKKIL</sequence>
<evidence type="ECO:0000256" key="3">
    <source>
        <dbReference type="ARBA" id="ARBA00022692"/>
    </source>
</evidence>
<dbReference type="Pfam" id="PF01544">
    <property type="entry name" value="CorA"/>
    <property type="match status" value="1"/>
</dbReference>
<evidence type="ECO:0000256" key="6">
    <source>
        <dbReference type="SAM" id="Phobius"/>
    </source>
</evidence>
<dbReference type="OMA" id="CIITFHE"/>
<proteinExistence type="inferred from homology"/>
<dbReference type="EMBL" id="GG738905">
    <property type="protein sequence ID" value="EFC38685.1"/>
    <property type="molecule type" value="Genomic_DNA"/>
</dbReference>
<dbReference type="GeneID" id="8858394"/>
<dbReference type="PANTHER" id="PTHR21535">
    <property type="entry name" value="MAGNESIUM AND COBALT TRANSPORT PROTEIN/MITOCHONDRIAL IMPORT INNER MEMBRANE TRANSLOCASE SUBUNIT TIM8"/>
    <property type="match status" value="1"/>
</dbReference>
<dbReference type="SUPFAM" id="SSF144083">
    <property type="entry name" value="Magnesium transport protein CorA, transmembrane region"/>
    <property type="match status" value="1"/>
</dbReference>
<keyword evidence="8" id="KW-1185">Reference proteome</keyword>
<feature type="transmembrane region" description="Helical" evidence="6">
    <location>
        <begin position="468"/>
        <end position="487"/>
    </location>
</feature>
<comment type="subcellular location">
    <subcellularLocation>
        <location evidence="1">Membrane</location>
        <topology evidence="1">Multi-pass membrane protein</topology>
    </subcellularLocation>
</comment>
<accession>D2VWU4</accession>
<dbReference type="OrthoDB" id="29879at2759"/>
<name>D2VWU4_NAEGR</name>
<dbReference type="FunCoup" id="D2VWU4">
    <property type="interactions" value="18"/>
</dbReference>
<dbReference type="InterPro" id="IPR044089">
    <property type="entry name" value="Alr1-like"/>
</dbReference>
<evidence type="ECO:0000256" key="5">
    <source>
        <dbReference type="ARBA" id="ARBA00023136"/>
    </source>
</evidence>
<dbReference type="KEGG" id="ngr:NAEGRDRAFT_52884"/>
<evidence type="ECO:0000313" key="8">
    <source>
        <dbReference type="Proteomes" id="UP000006671"/>
    </source>
</evidence>
<dbReference type="InterPro" id="IPR045861">
    <property type="entry name" value="CorA_cytoplasmic_dom"/>
</dbReference>
<dbReference type="VEuPathDB" id="AmoebaDB:NAEGRDRAFT_52884"/>
<evidence type="ECO:0000256" key="4">
    <source>
        <dbReference type="ARBA" id="ARBA00022989"/>
    </source>
</evidence>
<evidence type="ECO:0000256" key="1">
    <source>
        <dbReference type="ARBA" id="ARBA00004141"/>
    </source>
</evidence>
<organism evidence="8">
    <name type="scientific">Naegleria gruberi</name>
    <name type="common">Amoeba</name>
    <dbReference type="NCBI Taxonomy" id="5762"/>
    <lineage>
        <taxon>Eukaryota</taxon>
        <taxon>Discoba</taxon>
        <taxon>Heterolobosea</taxon>
        <taxon>Tetramitia</taxon>
        <taxon>Eutetramitia</taxon>
        <taxon>Vahlkampfiidae</taxon>
        <taxon>Naegleria</taxon>
    </lineage>
</organism>
<dbReference type="STRING" id="5762.D2VWU4"/>
<dbReference type="InParanoid" id="D2VWU4"/>
<dbReference type="InterPro" id="IPR045863">
    <property type="entry name" value="CorA_TM1_TM2"/>
</dbReference>
<keyword evidence="4 6" id="KW-1133">Transmembrane helix</keyword>
<protein>
    <submittedName>
        <fullName evidence="7">Predicted protein</fullName>
    </submittedName>
</protein>
<reference evidence="7 8" key="1">
    <citation type="journal article" date="2010" name="Cell">
        <title>The genome of Naegleria gruberi illuminates early eukaryotic versatility.</title>
        <authorList>
            <person name="Fritz-Laylin L.K."/>
            <person name="Prochnik S.E."/>
            <person name="Ginger M.L."/>
            <person name="Dacks J.B."/>
            <person name="Carpenter M.L."/>
            <person name="Field M.C."/>
            <person name="Kuo A."/>
            <person name="Paredez A."/>
            <person name="Chapman J."/>
            <person name="Pham J."/>
            <person name="Shu S."/>
            <person name="Neupane R."/>
            <person name="Cipriano M."/>
            <person name="Mancuso J."/>
            <person name="Tu H."/>
            <person name="Salamov A."/>
            <person name="Lindquist E."/>
            <person name="Shapiro H."/>
            <person name="Lucas S."/>
            <person name="Grigoriev I.V."/>
            <person name="Cande W.Z."/>
            <person name="Fulton C."/>
            <person name="Rokhsar D.S."/>
            <person name="Dawson S.C."/>
        </authorList>
    </citation>
    <scope>NUCLEOTIDE SEQUENCE [LARGE SCALE GENOMIC DNA]</scope>
    <source>
        <strain evidence="7 8">NEG-M</strain>
    </source>
</reference>
<evidence type="ECO:0000256" key="2">
    <source>
        <dbReference type="ARBA" id="ARBA00009765"/>
    </source>
</evidence>
<dbReference type="PANTHER" id="PTHR21535:SF51">
    <property type="entry name" value="MANGANESE RESISTANCE PROTEIN MNR2"/>
    <property type="match status" value="1"/>
</dbReference>
<dbReference type="AlphaFoldDB" id="D2VWU4"/>
<dbReference type="Gene3D" id="3.30.460.20">
    <property type="entry name" value="CorA soluble domain-like"/>
    <property type="match status" value="1"/>
</dbReference>
<dbReference type="GO" id="GO:0016020">
    <property type="term" value="C:membrane"/>
    <property type="evidence" value="ECO:0007669"/>
    <property type="project" value="UniProtKB-SubCell"/>
</dbReference>
<keyword evidence="3 6" id="KW-0812">Transmembrane</keyword>
<evidence type="ECO:0000313" key="7">
    <source>
        <dbReference type="EMBL" id="EFC38685.1"/>
    </source>
</evidence>
<keyword evidence="5 6" id="KW-0472">Membrane</keyword>
<comment type="similarity">
    <text evidence="2">Belongs to the CorA metal ion transporter (MIT) (TC 1.A.35) family.</text>
</comment>